<sequence precursor="true">MMVRSACVLAVTLLAAGAASAQPAKPNIVHIMVDDAALGDFTSFWADSPVHTPNLDALAQEGMRFTQAYCGAANCAPSRSALMTGSHLGHAYMRVNSGSVAIRDADVTIAEVLRAAGYATGGYGKWGLGAPGSPGAPELQGFDEFVGYYDQVHAHSHFPDRLYDTGQTLLIPQNTGFHEPETGLVSDARVHAHSIIFDRMKAFVQSNSESETPCYAWGAWTPPHRKSTLNQSAAGPGGVYEPYADNPGWDDFDKIQAGFVT</sequence>
<dbReference type="RefSeq" id="WP_145291574.1">
    <property type="nucleotide sequence ID" value="NZ_CP036291.1"/>
</dbReference>
<keyword evidence="3" id="KW-0732">Signal</keyword>
<feature type="domain" description="Sulfatase N-terminal" evidence="4">
    <location>
        <begin position="26"/>
        <end position="154"/>
    </location>
</feature>
<reference evidence="5 6" key="1">
    <citation type="submission" date="2019-02" db="EMBL/GenBank/DDBJ databases">
        <title>Deep-cultivation of Planctomycetes and their phenomic and genomic characterization uncovers novel biology.</title>
        <authorList>
            <person name="Wiegand S."/>
            <person name="Jogler M."/>
            <person name="Boedeker C."/>
            <person name="Pinto D."/>
            <person name="Vollmers J."/>
            <person name="Rivas-Marin E."/>
            <person name="Kohn T."/>
            <person name="Peeters S.H."/>
            <person name="Heuer A."/>
            <person name="Rast P."/>
            <person name="Oberbeckmann S."/>
            <person name="Bunk B."/>
            <person name="Jeske O."/>
            <person name="Meyerdierks A."/>
            <person name="Storesund J.E."/>
            <person name="Kallscheuer N."/>
            <person name="Luecker S."/>
            <person name="Lage O.M."/>
            <person name="Pohl T."/>
            <person name="Merkel B.J."/>
            <person name="Hornburger P."/>
            <person name="Mueller R.-W."/>
            <person name="Bruemmer F."/>
            <person name="Labrenz M."/>
            <person name="Spormann A.M."/>
            <person name="Op den Camp H."/>
            <person name="Overmann J."/>
            <person name="Amann R."/>
            <person name="Jetten M.S.M."/>
            <person name="Mascher T."/>
            <person name="Medema M.H."/>
            <person name="Devos D.P."/>
            <person name="Kaster A.-K."/>
            <person name="Ovreas L."/>
            <person name="Rohde M."/>
            <person name="Galperin M.Y."/>
            <person name="Jogler C."/>
        </authorList>
    </citation>
    <scope>NUCLEOTIDE SEQUENCE [LARGE SCALE GENOMIC DNA]</scope>
    <source>
        <strain evidence="5 6">Pla175</strain>
    </source>
</reference>
<evidence type="ECO:0000256" key="1">
    <source>
        <dbReference type="ARBA" id="ARBA00008779"/>
    </source>
</evidence>
<dbReference type="AlphaFoldDB" id="A0A518DIZ2"/>
<feature type="signal peptide" evidence="3">
    <location>
        <begin position="1"/>
        <end position="21"/>
    </location>
</feature>
<keyword evidence="6" id="KW-1185">Reference proteome</keyword>
<dbReference type="InterPro" id="IPR017850">
    <property type="entry name" value="Alkaline_phosphatase_core_sf"/>
</dbReference>
<dbReference type="EC" id="3.1.6.1" evidence="5"/>
<feature type="chain" id="PRO_5021879564" evidence="3">
    <location>
        <begin position="22"/>
        <end position="261"/>
    </location>
</feature>
<dbReference type="PANTHER" id="PTHR42693">
    <property type="entry name" value="ARYLSULFATASE FAMILY MEMBER"/>
    <property type="match status" value="1"/>
</dbReference>
<evidence type="ECO:0000256" key="2">
    <source>
        <dbReference type="ARBA" id="ARBA00022801"/>
    </source>
</evidence>
<dbReference type="OrthoDB" id="9783154at2"/>
<proteinExistence type="inferred from homology"/>
<evidence type="ECO:0000259" key="4">
    <source>
        <dbReference type="Pfam" id="PF00884"/>
    </source>
</evidence>
<protein>
    <submittedName>
        <fullName evidence="5">Arylsulfatase</fullName>
        <ecNumber evidence="5">3.1.6.1</ecNumber>
    </submittedName>
</protein>
<dbReference type="InterPro" id="IPR000917">
    <property type="entry name" value="Sulfatase_N"/>
</dbReference>
<dbReference type="Proteomes" id="UP000317429">
    <property type="component" value="Chromosome"/>
</dbReference>
<dbReference type="EMBL" id="CP036291">
    <property type="protein sequence ID" value="QDU91449.1"/>
    <property type="molecule type" value="Genomic_DNA"/>
</dbReference>
<name>A0A518DIZ2_9BACT</name>
<evidence type="ECO:0000256" key="3">
    <source>
        <dbReference type="SAM" id="SignalP"/>
    </source>
</evidence>
<dbReference type="InterPro" id="IPR050738">
    <property type="entry name" value="Sulfatase"/>
</dbReference>
<evidence type="ECO:0000313" key="6">
    <source>
        <dbReference type="Proteomes" id="UP000317429"/>
    </source>
</evidence>
<dbReference type="Pfam" id="PF00884">
    <property type="entry name" value="Sulfatase"/>
    <property type="match status" value="1"/>
</dbReference>
<dbReference type="Gene3D" id="3.40.720.10">
    <property type="entry name" value="Alkaline Phosphatase, subunit A"/>
    <property type="match status" value="1"/>
</dbReference>
<accession>A0A518DIZ2</accession>
<gene>
    <name evidence="5" type="primary">atsA_74</name>
    <name evidence="5" type="ORF">Pla175_48770</name>
</gene>
<organism evidence="5 6">
    <name type="scientific">Pirellulimonas nuda</name>
    <dbReference type="NCBI Taxonomy" id="2528009"/>
    <lineage>
        <taxon>Bacteria</taxon>
        <taxon>Pseudomonadati</taxon>
        <taxon>Planctomycetota</taxon>
        <taxon>Planctomycetia</taxon>
        <taxon>Pirellulales</taxon>
        <taxon>Lacipirellulaceae</taxon>
        <taxon>Pirellulimonas</taxon>
    </lineage>
</organism>
<keyword evidence="2 5" id="KW-0378">Hydrolase</keyword>
<dbReference type="SUPFAM" id="SSF53649">
    <property type="entry name" value="Alkaline phosphatase-like"/>
    <property type="match status" value="1"/>
</dbReference>
<evidence type="ECO:0000313" key="5">
    <source>
        <dbReference type="EMBL" id="QDU91449.1"/>
    </source>
</evidence>
<dbReference type="KEGG" id="pnd:Pla175_48770"/>
<dbReference type="GO" id="GO:0004065">
    <property type="term" value="F:arylsulfatase activity"/>
    <property type="evidence" value="ECO:0007669"/>
    <property type="project" value="UniProtKB-EC"/>
</dbReference>
<comment type="similarity">
    <text evidence="1">Belongs to the sulfatase family.</text>
</comment>
<dbReference type="PANTHER" id="PTHR42693:SF53">
    <property type="entry name" value="ENDO-4-O-SULFATASE"/>
    <property type="match status" value="1"/>
</dbReference>